<dbReference type="InterPro" id="IPR002933">
    <property type="entry name" value="Peptidase_M20"/>
</dbReference>
<dbReference type="SUPFAM" id="SSF53187">
    <property type="entry name" value="Zn-dependent exopeptidases"/>
    <property type="match status" value="1"/>
</dbReference>
<comment type="caution">
    <text evidence="2">The sequence shown here is derived from an EMBL/GenBank/DDBJ whole genome shotgun (WGS) entry which is preliminary data.</text>
</comment>
<dbReference type="PANTHER" id="PTHR30575">
    <property type="entry name" value="PEPTIDASE M20"/>
    <property type="match status" value="1"/>
</dbReference>
<dbReference type="InterPro" id="IPR011650">
    <property type="entry name" value="Peptidase_M20_dimer"/>
</dbReference>
<feature type="non-terminal residue" evidence="2">
    <location>
        <position position="274"/>
    </location>
</feature>
<dbReference type="EMBL" id="BARS01019960">
    <property type="protein sequence ID" value="GAF96611.1"/>
    <property type="molecule type" value="Genomic_DNA"/>
</dbReference>
<dbReference type="GO" id="GO:0005737">
    <property type="term" value="C:cytoplasm"/>
    <property type="evidence" value="ECO:0007669"/>
    <property type="project" value="TreeGrafter"/>
</dbReference>
<dbReference type="PANTHER" id="PTHR30575:SF0">
    <property type="entry name" value="XAA-ARG DIPEPTIDASE"/>
    <property type="match status" value="1"/>
</dbReference>
<dbReference type="Pfam" id="PF07687">
    <property type="entry name" value="M20_dimer"/>
    <property type="match status" value="1"/>
</dbReference>
<feature type="non-terminal residue" evidence="2">
    <location>
        <position position="1"/>
    </location>
</feature>
<protein>
    <recommendedName>
        <fullName evidence="1">Peptidase M20 dimerisation domain-containing protein</fullName>
    </recommendedName>
</protein>
<dbReference type="GO" id="GO:0071713">
    <property type="term" value="F:para-aminobenzoyl-glutamate hydrolase activity"/>
    <property type="evidence" value="ECO:0007669"/>
    <property type="project" value="TreeGrafter"/>
</dbReference>
<dbReference type="AlphaFoldDB" id="X0UBA8"/>
<dbReference type="NCBIfam" id="TIGR01891">
    <property type="entry name" value="amidohydrolases"/>
    <property type="match status" value="1"/>
</dbReference>
<dbReference type="InterPro" id="IPR036264">
    <property type="entry name" value="Bact_exopeptidase_dim_dom"/>
</dbReference>
<organism evidence="2">
    <name type="scientific">marine sediment metagenome</name>
    <dbReference type="NCBI Taxonomy" id="412755"/>
    <lineage>
        <taxon>unclassified sequences</taxon>
        <taxon>metagenomes</taxon>
        <taxon>ecological metagenomes</taxon>
    </lineage>
</organism>
<dbReference type="Pfam" id="PF01546">
    <property type="entry name" value="Peptidase_M20"/>
    <property type="match status" value="1"/>
</dbReference>
<dbReference type="FunFam" id="3.30.70.360:FF:000004">
    <property type="entry name" value="Peptidase M20 domain-containing protein 2"/>
    <property type="match status" value="1"/>
</dbReference>
<accession>X0UBA8</accession>
<dbReference type="InterPro" id="IPR017439">
    <property type="entry name" value="Amidohydrolase"/>
</dbReference>
<name>X0UBA8_9ZZZZ</name>
<reference evidence="2" key="1">
    <citation type="journal article" date="2014" name="Front. Microbiol.">
        <title>High frequency of phylogenetically diverse reductive dehalogenase-homologous genes in deep subseafloor sedimentary metagenomes.</title>
        <authorList>
            <person name="Kawai M."/>
            <person name="Futagami T."/>
            <person name="Toyoda A."/>
            <person name="Takaki Y."/>
            <person name="Nishi S."/>
            <person name="Hori S."/>
            <person name="Arai W."/>
            <person name="Tsubouchi T."/>
            <person name="Morono Y."/>
            <person name="Uchiyama I."/>
            <person name="Ito T."/>
            <person name="Fujiyama A."/>
            <person name="Inagaki F."/>
            <person name="Takami H."/>
        </authorList>
    </citation>
    <scope>NUCLEOTIDE SEQUENCE</scope>
    <source>
        <strain evidence="2">Expedition CK06-06</strain>
    </source>
</reference>
<dbReference type="SUPFAM" id="SSF55031">
    <property type="entry name" value="Bacterial exopeptidase dimerisation domain"/>
    <property type="match status" value="1"/>
</dbReference>
<evidence type="ECO:0000313" key="2">
    <source>
        <dbReference type="EMBL" id="GAF96611.1"/>
    </source>
</evidence>
<dbReference type="GO" id="GO:0016805">
    <property type="term" value="F:dipeptidase activity"/>
    <property type="evidence" value="ECO:0007669"/>
    <property type="project" value="TreeGrafter"/>
</dbReference>
<dbReference type="GO" id="GO:0046657">
    <property type="term" value="P:folic acid catabolic process"/>
    <property type="evidence" value="ECO:0007669"/>
    <property type="project" value="TreeGrafter"/>
</dbReference>
<evidence type="ECO:0000259" key="1">
    <source>
        <dbReference type="Pfam" id="PF07687"/>
    </source>
</evidence>
<dbReference type="InterPro" id="IPR052030">
    <property type="entry name" value="Peptidase_M20/M20A_hydrolases"/>
</dbReference>
<gene>
    <name evidence="2" type="ORF">S01H1_32257</name>
</gene>
<dbReference type="CDD" id="cd03887">
    <property type="entry name" value="M20_Acy1L2"/>
    <property type="match status" value="1"/>
</dbReference>
<proteinExistence type="predicted"/>
<sequence>AKPTIALLAEYDALPKVGHACGHNIIATAAVGAAVALRGAIDEAGGSVVVIGTPAEELYGGKVIMAERGAFEDIDAAMIVHPSVVDMSSIKALACIGLEVQFRGKAAHAAAYPQEGVNALEAMIQAFNGINSLRQHIRVQARIHGIITQGGDAANIVPAYTAGSFLVRAEDKTYLDELMEKVLNCFKAASLATGARLEYKWTAYYSPLKTNFALAGVFTKNMETLGRNLAPPLETALGSSDAGNVSTLVPTIHPMVAIAPLDVLLHSPEFAAAA</sequence>
<dbReference type="Gene3D" id="3.40.630.10">
    <property type="entry name" value="Zn peptidases"/>
    <property type="match status" value="2"/>
</dbReference>
<feature type="domain" description="Peptidase M20 dimerisation" evidence="1">
    <location>
        <begin position="96"/>
        <end position="189"/>
    </location>
</feature>